<dbReference type="WBParaSite" id="HDID_0000144701-mRNA-1">
    <property type="protein sequence ID" value="HDID_0000144701-mRNA-1"/>
    <property type="gene ID" value="HDID_0000144701"/>
</dbReference>
<name>A0A158QCF8_HYMDI</name>
<reference evidence="2" key="1">
    <citation type="submission" date="2016-04" db="UniProtKB">
        <authorList>
            <consortium name="WormBaseParasite"/>
        </authorList>
    </citation>
    <scope>IDENTIFICATION</scope>
</reference>
<protein>
    <submittedName>
        <fullName evidence="2">DUF4201 domain-containing protein</fullName>
    </submittedName>
</protein>
<accession>A0A158QCF8</accession>
<evidence type="ECO:0000256" key="1">
    <source>
        <dbReference type="SAM" id="Coils"/>
    </source>
</evidence>
<keyword evidence="1" id="KW-0175">Coiled coil</keyword>
<proteinExistence type="predicted"/>
<feature type="coiled-coil region" evidence="1">
    <location>
        <begin position="85"/>
        <end position="155"/>
    </location>
</feature>
<dbReference type="AlphaFoldDB" id="A0A158QCF8"/>
<feature type="coiled-coil region" evidence="1">
    <location>
        <begin position="317"/>
        <end position="376"/>
    </location>
</feature>
<evidence type="ECO:0000313" key="2">
    <source>
        <dbReference type="WBParaSite" id="HDID_0000144701-mRNA-1"/>
    </source>
</evidence>
<sequence>LNLCIVVSNISLFTRQKTSKPQSAENLQKDLLKSKARLCEFLKSEIARNQGLLNGKIDVMQFDEQLKTSDEADRQLRLKVLRFGLDERRKKIQDAKNEADSLASKLDSMKIETFQKKLTAITEMYSTLEFQQKILHNSRNRVKSMREELTEIKLTFHGEREETVDERQNVDILLTQINGVKSEIQELDSKPVLLKLNLEKSILAMSRFYEANISVIYIFIYLFIDHFRESKKAAIEKVGRDSALIKSRIRRRCKQLKTLQPVGSEANKHNSLCTSNLTQSLCCEITRKEYFIYDILLFVPNRLEFAENLDRRTQDVLSRQELRVENAKMKFNRVKELYAEEKRAQLLRLSELETEKEEYVQRLMCLNKKLDRLGRQNLLKGTQGAYKWIMASFDIPDYECEDEIDEYVSKRCAFICQEIKRLQQYSAWLEENLKAAEMKSLNRQKMSAIKAVLDKGGLQNGATDVRRRNQNRMNRPRPISMIETVTKKIVRSATMRAKVAPAQVDARRRTMVISRPTLSQEEPTISATQRRLVYSQSLRERGINPRMPLSQLQRGTSGNSVSLSFRSPTPLIYTAFRNSKHTTSSSRVLGFDS</sequence>
<organism evidence="2">
    <name type="scientific">Hymenolepis diminuta</name>
    <name type="common">Rat tapeworm</name>
    <dbReference type="NCBI Taxonomy" id="6216"/>
    <lineage>
        <taxon>Eukaryota</taxon>
        <taxon>Metazoa</taxon>
        <taxon>Spiralia</taxon>
        <taxon>Lophotrochozoa</taxon>
        <taxon>Platyhelminthes</taxon>
        <taxon>Cestoda</taxon>
        <taxon>Eucestoda</taxon>
        <taxon>Cyclophyllidea</taxon>
        <taxon>Hymenolepididae</taxon>
        <taxon>Hymenolepis</taxon>
    </lineage>
</organism>